<comment type="caution">
    <text evidence="4">The sequence shown here is derived from an EMBL/GenBank/DDBJ whole genome shotgun (WGS) entry which is preliminary data.</text>
</comment>
<dbReference type="InterPro" id="IPR029044">
    <property type="entry name" value="Nucleotide-diphossugar_trans"/>
</dbReference>
<gene>
    <name evidence="4" type="ORF">D8S82_02095</name>
</gene>
<evidence type="ECO:0000256" key="1">
    <source>
        <dbReference type="ARBA" id="ARBA00022679"/>
    </source>
</evidence>
<dbReference type="PANTHER" id="PTHR43685:SF3">
    <property type="entry name" value="SLR2126 PROTEIN"/>
    <property type="match status" value="1"/>
</dbReference>
<dbReference type="RefSeq" id="WP_142550381.1">
    <property type="nucleotide sequence ID" value="NZ_VIFX01000002.1"/>
</dbReference>
<dbReference type="Proteomes" id="UP000315759">
    <property type="component" value="Unassembled WGS sequence"/>
</dbReference>
<dbReference type="InterPro" id="IPR027791">
    <property type="entry name" value="Galactosyl_T_C"/>
</dbReference>
<evidence type="ECO:0000313" key="4">
    <source>
        <dbReference type="EMBL" id="TQR88324.1"/>
    </source>
</evidence>
<keyword evidence="5" id="KW-1185">Reference proteome</keyword>
<dbReference type="Pfam" id="PF02709">
    <property type="entry name" value="Glyco_transf_7C"/>
    <property type="match status" value="1"/>
</dbReference>
<dbReference type="AlphaFoldDB" id="A0A544W7V5"/>
<dbReference type="PANTHER" id="PTHR43685">
    <property type="entry name" value="GLYCOSYLTRANSFERASE"/>
    <property type="match status" value="1"/>
</dbReference>
<accession>A0A544W7V5</accession>
<protein>
    <submittedName>
        <fullName evidence="4">Glycosyltransferase</fullName>
    </submittedName>
</protein>
<feature type="domain" description="Glycosyltransferase 2-like" evidence="2">
    <location>
        <begin position="38"/>
        <end position="157"/>
    </location>
</feature>
<dbReference type="EMBL" id="VIFX01000002">
    <property type="protein sequence ID" value="TQR88324.1"/>
    <property type="molecule type" value="Genomic_DNA"/>
</dbReference>
<dbReference type="InterPro" id="IPR050834">
    <property type="entry name" value="Glycosyltransf_2"/>
</dbReference>
<reference evidence="4 5" key="1">
    <citation type="submission" date="2018-10" db="EMBL/GenBank/DDBJ databases">
        <title>Draft genome of Mycobacterium hodleri strain B.</title>
        <authorList>
            <person name="Amande T.J."/>
            <person name="Mcgenity T.J."/>
        </authorList>
    </citation>
    <scope>NUCLEOTIDE SEQUENCE [LARGE SCALE GENOMIC DNA]</scope>
    <source>
        <strain evidence="4 5">B</strain>
    </source>
</reference>
<name>A0A544W7V5_9MYCO</name>
<dbReference type="Gene3D" id="3.90.550.10">
    <property type="entry name" value="Spore Coat Polysaccharide Biosynthesis Protein SpsA, Chain A"/>
    <property type="match status" value="1"/>
</dbReference>
<organism evidence="4 5">
    <name type="scientific">Mycolicibacterium hodleri</name>
    <dbReference type="NCBI Taxonomy" id="49897"/>
    <lineage>
        <taxon>Bacteria</taxon>
        <taxon>Bacillati</taxon>
        <taxon>Actinomycetota</taxon>
        <taxon>Actinomycetes</taxon>
        <taxon>Mycobacteriales</taxon>
        <taxon>Mycobacteriaceae</taxon>
        <taxon>Mycolicibacterium</taxon>
    </lineage>
</organism>
<keyword evidence="1 4" id="KW-0808">Transferase</keyword>
<dbReference type="Pfam" id="PF00535">
    <property type="entry name" value="Glycos_transf_2"/>
    <property type="match status" value="1"/>
</dbReference>
<dbReference type="GO" id="GO:0016740">
    <property type="term" value="F:transferase activity"/>
    <property type="evidence" value="ECO:0007669"/>
    <property type="project" value="UniProtKB-KW"/>
</dbReference>
<sequence>MTDPRAAAIPLSGGRFAVPGNRWDLLDDHPGLPIRVAVVIPFYEQHEQLALTLAALELQTYPHDLLEVIVADDGSAQAPRPNSTLDVSVVSQGRNGFRAAAARNLGVRTSTAPILCFLDADTHPDPDYVRRIVRLPSVLPDALVVGRRRHAALDGWTPDRWRSWQAGGPGPDVLEEPQWLRDEYTRSRQLLDVDHRSYRYVISSVMCCSRELFEDVGGFDESFTRYGGEDWELAHRATSSGAVLHHEPLAVAWHSGPDWAGRDVAERTAAKNQEALAVARLVPDPDARRHGLRYAIPEVAVVADAAGHTAGSLVATLACFLHLDVGIWLHGPDADRLRAELRDDDPRICVGAPPPEVLSRCRFVLSTRGRPVLSQAAVNRLVEACGGPGVGEVGVEGDGVAVVCRSSWALNRARRWTAGPRSAAELRGLYETKQFNPAELELRDGSPDTSLAW</sequence>
<evidence type="ECO:0000259" key="3">
    <source>
        <dbReference type="Pfam" id="PF02709"/>
    </source>
</evidence>
<proteinExistence type="predicted"/>
<dbReference type="InterPro" id="IPR001173">
    <property type="entry name" value="Glyco_trans_2-like"/>
</dbReference>
<dbReference type="SUPFAM" id="SSF53448">
    <property type="entry name" value="Nucleotide-diphospho-sugar transferases"/>
    <property type="match status" value="1"/>
</dbReference>
<evidence type="ECO:0000259" key="2">
    <source>
        <dbReference type="Pfam" id="PF00535"/>
    </source>
</evidence>
<evidence type="ECO:0000313" key="5">
    <source>
        <dbReference type="Proteomes" id="UP000315759"/>
    </source>
</evidence>
<feature type="domain" description="Galactosyltransferase C-terminal" evidence="3">
    <location>
        <begin position="197"/>
        <end position="241"/>
    </location>
</feature>